<feature type="compositionally biased region" description="Low complexity" evidence="1">
    <location>
        <begin position="609"/>
        <end position="632"/>
    </location>
</feature>
<evidence type="ECO:0000313" key="4">
    <source>
        <dbReference type="Proteomes" id="UP000075635"/>
    </source>
</evidence>
<dbReference type="AlphaFoldDB" id="A0A150RYZ7"/>
<feature type="region of interest" description="Disordered" evidence="1">
    <location>
        <begin position="535"/>
        <end position="634"/>
    </location>
</feature>
<accession>A0A150RYZ7</accession>
<evidence type="ECO:0000256" key="2">
    <source>
        <dbReference type="SAM" id="SignalP"/>
    </source>
</evidence>
<sequence length="667" mass="69045">MISLVCALALLPARAAWAAVAVNIVPPAGRWWGSDGVHVRAEVSSTLQVTRVLAQLGTGSVLLTNTGGTTYQGDLTVFGLPYGEHVLTVTATDVTGASASAQHTVIIDAPPSLQILAPRHETVAHTRTLRVAATCVDDHPEDCLIRVNAVIQGTTTSVELARATSAIDTVVDLSALDGKTFELRFNVLDNWMSRTLLGAKVHVDGSPLLTALDEVPGRILDFDASRILFINVQMRLAVLDRATRTITPILTIPYPLRFEDSMRAFLTRAGAALEAPAPADSAGVGPAVYEWRDGALLKLAAHGRIAFVSGDYMAYSGSGTYLRDLASGTDELVLGTALDPFSFDVAEDGRVAYVDRGASLYTRIAGTSTLLASSRDKITRPATDGLNVVFAKEIQRNVYQTIMATPSGELPLGAAPAPRPEGAQTGAYQLHAGYIAFLRGSLGSEQVWLRTPAGELRQLSFFATASRLDDPPTRLGHDGISDTGEVMFLNPPKRYLAAPGASPREISSHLGHARWLDGAWYVVMGNTLFAVDDGSSGTGGEGGSGGGAGGTDGFTGDEGARRTRFSAGEDGRGSLIGDVGTRFSGGALSTSKGGAGTAASSKRTGGAGASMAGAAEADLSEPPAGEPPASGGCAVAARQPALDGTLAALALATVALAMVGRAKGGRR</sequence>
<dbReference type="EMBL" id="JEMB01001715">
    <property type="protein sequence ID" value="KYF85419.1"/>
    <property type="molecule type" value="Genomic_DNA"/>
</dbReference>
<evidence type="ECO:0000313" key="3">
    <source>
        <dbReference type="EMBL" id="KYF85419.1"/>
    </source>
</evidence>
<gene>
    <name evidence="3" type="ORF">BE17_33525</name>
</gene>
<evidence type="ECO:0008006" key="5">
    <source>
        <dbReference type="Google" id="ProtNLM"/>
    </source>
</evidence>
<reference evidence="3 4" key="1">
    <citation type="submission" date="2014-02" db="EMBL/GenBank/DDBJ databases">
        <title>The small core and large imbalanced accessory genome model reveals a collaborative survival strategy of Sorangium cellulosum strains in nature.</title>
        <authorList>
            <person name="Han K."/>
            <person name="Peng R."/>
            <person name="Blom J."/>
            <person name="Li Y.-Z."/>
        </authorList>
    </citation>
    <scope>NUCLEOTIDE SEQUENCE [LARGE SCALE GENOMIC DNA]</scope>
    <source>
        <strain evidence="3 4">So0011-07</strain>
    </source>
</reference>
<protein>
    <recommendedName>
        <fullName evidence="5">Secreted protein</fullName>
    </recommendedName>
</protein>
<evidence type="ECO:0000256" key="1">
    <source>
        <dbReference type="SAM" id="MobiDB-lite"/>
    </source>
</evidence>
<dbReference type="Proteomes" id="UP000075635">
    <property type="component" value="Unassembled WGS sequence"/>
</dbReference>
<feature type="signal peptide" evidence="2">
    <location>
        <begin position="1"/>
        <end position="18"/>
    </location>
</feature>
<name>A0A150RYZ7_SORCE</name>
<proteinExistence type="predicted"/>
<comment type="caution">
    <text evidence="3">The sequence shown here is derived from an EMBL/GenBank/DDBJ whole genome shotgun (WGS) entry which is preliminary data.</text>
</comment>
<organism evidence="3 4">
    <name type="scientific">Sorangium cellulosum</name>
    <name type="common">Polyangium cellulosum</name>
    <dbReference type="NCBI Taxonomy" id="56"/>
    <lineage>
        <taxon>Bacteria</taxon>
        <taxon>Pseudomonadati</taxon>
        <taxon>Myxococcota</taxon>
        <taxon>Polyangia</taxon>
        <taxon>Polyangiales</taxon>
        <taxon>Polyangiaceae</taxon>
        <taxon>Sorangium</taxon>
    </lineage>
</organism>
<feature type="chain" id="PRO_5007568189" description="Secreted protein" evidence="2">
    <location>
        <begin position="19"/>
        <end position="667"/>
    </location>
</feature>
<feature type="compositionally biased region" description="Polar residues" evidence="1">
    <location>
        <begin position="587"/>
        <end position="603"/>
    </location>
</feature>
<feature type="compositionally biased region" description="Gly residues" evidence="1">
    <location>
        <begin position="536"/>
        <end position="553"/>
    </location>
</feature>
<keyword evidence="2" id="KW-0732">Signal</keyword>